<comment type="similarity">
    <text evidence="3">Belongs to the glycosyltransferase 9 family.</text>
</comment>
<keyword evidence="7" id="KW-1185">Reference proteome</keyword>
<dbReference type="InterPro" id="IPR011910">
    <property type="entry name" value="RfaF"/>
</dbReference>
<evidence type="ECO:0000256" key="2">
    <source>
        <dbReference type="ARBA" id="ARBA00022679"/>
    </source>
</evidence>
<dbReference type="InterPro" id="IPR002201">
    <property type="entry name" value="Glyco_trans_9"/>
</dbReference>
<dbReference type="EMBL" id="CP051180">
    <property type="protein sequence ID" value="QIZ78350.1"/>
    <property type="molecule type" value="Genomic_DNA"/>
</dbReference>
<dbReference type="PANTHER" id="PTHR30160">
    <property type="entry name" value="TETRAACYLDISACCHARIDE 4'-KINASE-RELATED"/>
    <property type="match status" value="1"/>
</dbReference>
<dbReference type="GO" id="GO:0005829">
    <property type="term" value="C:cytosol"/>
    <property type="evidence" value="ECO:0007669"/>
    <property type="project" value="TreeGrafter"/>
</dbReference>
<gene>
    <name evidence="6" type="primary">waaF</name>
    <name evidence="6" type="ORF">HER31_16450</name>
</gene>
<organism evidence="6 7">
    <name type="scientific">Ferrimonas lipolytica</name>
    <dbReference type="NCBI Taxonomy" id="2724191"/>
    <lineage>
        <taxon>Bacteria</taxon>
        <taxon>Pseudomonadati</taxon>
        <taxon>Pseudomonadota</taxon>
        <taxon>Gammaproteobacteria</taxon>
        <taxon>Alteromonadales</taxon>
        <taxon>Ferrimonadaceae</taxon>
        <taxon>Ferrimonas</taxon>
    </lineage>
</organism>
<dbReference type="KEGG" id="fes:HER31_16450"/>
<dbReference type="Pfam" id="PF01075">
    <property type="entry name" value="Glyco_transf_9"/>
    <property type="match status" value="1"/>
</dbReference>
<evidence type="ECO:0000256" key="3">
    <source>
        <dbReference type="ARBA" id="ARBA00043995"/>
    </source>
</evidence>
<dbReference type="InterPro" id="IPR051199">
    <property type="entry name" value="LPS_LOS_Heptosyltrfase"/>
</dbReference>
<evidence type="ECO:0000256" key="5">
    <source>
        <dbReference type="ARBA" id="ARBA00047503"/>
    </source>
</evidence>
<accession>A0A6H1UIB7</accession>
<protein>
    <recommendedName>
        <fullName evidence="4">lipopolysaccharide heptosyltransferase II</fullName>
        <ecNumber evidence="4">2.4.99.24</ecNumber>
    </recommendedName>
</protein>
<dbReference type="GO" id="GO:0008713">
    <property type="term" value="F:ADP-heptose-lipopolysaccharide heptosyltransferase activity"/>
    <property type="evidence" value="ECO:0007669"/>
    <property type="project" value="UniProtKB-EC"/>
</dbReference>
<keyword evidence="1" id="KW-0328">Glycosyltransferase</keyword>
<proteinExistence type="inferred from homology"/>
<dbReference type="Proteomes" id="UP000501602">
    <property type="component" value="Chromosome"/>
</dbReference>
<evidence type="ECO:0000256" key="4">
    <source>
        <dbReference type="ARBA" id="ARBA00044042"/>
    </source>
</evidence>
<dbReference type="FunFam" id="3.40.50.2000:FF:000023">
    <property type="entry name" value="ADP-heptose--LPS heptosyltransferase II"/>
    <property type="match status" value="1"/>
</dbReference>
<dbReference type="CDD" id="cd03789">
    <property type="entry name" value="GT9_LPS_heptosyltransferase"/>
    <property type="match status" value="1"/>
</dbReference>
<dbReference type="Gene3D" id="3.40.50.2000">
    <property type="entry name" value="Glycogen Phosphorylase B"/>
    <property type="match status" value="2"/>
</dbReference>
<dbReference type="NCBIfam" id="TIGR02195">
    <property type="entry name" value="heptsyl_trn_II"/>
    <property type="match status" value="1"/>
</dbReference>
<sequence>MKYLVVGPAWIGDMVMAHSLLRRIKQDDPAAIIDVLAPTFSLPVVRRMAEVNEVIDLPFKHGDFDLKGRRQLGQQLKRNGYDKALILPRALKAAVAPFFAGIPTRVGFSGELRSWMLTDARKRKPREIDGKIVDMTVKRFISLGLSRSDAEQPFEILNPELQLNEANRDQALAKLGLTLDKPVVCICPGAEYGPAKQWPMTSHQALAEQLVEQGYQVWVIGSPKEATAGDEIAVSGHADIHNLCGKTALVDTVDLFGAATAVVSHDSGLMHVAAATGAKTIGIYGSSSPEFTPPLSDNSVVVSQPIDCAPCFKRECPFGHYRCLTEISVTQVLQSID</sequence>
<keyword evidence="2 6" id="KW-0808">Transferase</keyword>
<evidence type="ECO:0000256" key="1">
    <source>
        <dbReference type="ARBA" id="ARBA00022676"/>
    </source>
</evidence>
<dbReference type="RefSeq" id="WP_168662231.1">
    <property type="nucleotide sequence ID" value="NZ_CP051180.1"/>
</dbReference>
<dbReference type="PANTHER" id="PTHR30160:SF7">
    <property type="entry name" value="ADP-HEPTOSE--LPS HEPTOSYLTRANSFERASE 2"/>
    <property type="match status" value="1"/>
</dbReference>
<evidence type="ECO:0000313" key="6">
    <source>
        <dbReference type="EMBL" id="QIZ78350.1"/>
    </source>
</evidence>
<comment type="catalytic activity">
    <reaction evidence="5">
        <text>an L-alpha-D-Hep-(1-&gt;5)-[alpha-Kdo-(2-&gt;4)]-alpha-Kdo-(2-&gt;6)-lipid A + ADP-L-glycero-beta-D-manno-heptose = an L-alpha-D-Hep-(1-&gt;3)-L-alpha-D-Hep-(1-&gt;5)-[alpha-Kdo-(2-&gt;4)]-alpha-Kdo-(2-&gt;6)-lipid A + ADP + H(+)</text>
        <dbReference type="Rhea" id="RHEA:74071"/>
        <dbReference type="ChEBI" id="CHEBI:15378"/>
        <dbReference type="ChEBI" id="CHEBI:61506"/>
        <dbReference type="ChEBI" id="CHEBI:193068"/>
        <dbReference type="ChEBI" id="CHEBI:193069"/>
        <dbReference type="ChEBI" id="CHEBI:456216"/>
        <dbReference type="EC" id="2.4.99.24"/>
    </reaction>
</comment>
<dbReference type="GO" id="GO:0009244">
    <property type="term" value="P:lipopolysaccharide core region biosynthetic process"/>
    <property type="evidence" value="ECO:0007669"/>
    <property type="project" value="TreeGrafter"/>
</dbReference>
<dbReference type="EC" id="2.4.99.24" evidence="4"/>
<reference evidence="6 7" key="1">
    <citation type="submission" date="2020-04" db="EMBL/GenBank/DDBJ databases">
        <title>Ferrimonas sp. S7 isolated from sea water.</title>
        <authorList>
            <person name="Bae S.S."/>
            <person name="Baek K."/>
        </authorList>
    </citation>
    <scope>NUCLEOTIDE SEQUENCE [LARGE SCALE GENOMIC DNA]</scope>
    <source>
        <strain evidence="6 7">S7</strain>
    </source>
</reference>
<name>A0A6H1UIB7_9GAMM</name>
<dbReference type="SUPFAM" id="SSF53756">
    <property type="entry name" value="UDP-Glycosyltransferase/glycogen phosphorylase"/>
    <property type="match status" value="1"/>
</dbReference>
<evidence type="ECO:0000313" key="7">
    <source>
        <dbReference type="Proteomes" id="UP000501602"/>
    </source>
</evidence>
<dbReference type="AlphaFoldDB" id="A0A6H1UIB7"/>